<protein>
    <recommendedName>
        <fullName evidence="2">CS domain-containing protein</fullName>
    </recommendedName>
</protein>
<sequence>MSKSRAPAPPLEAFEEACARSAVDKKAAFYRAEEVTACSPSPDKLFDAAEVVSGARGDRRAGRPLPDRISRLVLFADQRVDLHRRVARGSEAHIGSGQCTVDPDARSARRQQSKRGQKGDEGRKGSHDKEKGEQTEDPAAEPARDPKKTRRGGLDGKVTRGPKSAAARQNEDAAADDAGWGGIVVNIPKECALREVAAWPEVEKMGIPAPWPQDRPEGPMLRGPRAQRLCLDASGLSPRARGCPRRRTVRPSDFVEAVRVCAACRCEPLLRDKVSFDAHLAGAGAGVCLAAVPCAGPASLEGLAICGSDGVFGHLLQLAVPPTAPPAVRRELARRCASASRARGLRGFRAAADAGSAEGAVFEQLGWRTARQVYEANFSGGAGGADAGAPAGACSAPASSSQSRPAADEVVVDKESDDGDAAALNRASSKEEFGEHRLLDVTSRISKYSWDQSNSQVSIYISFDGAKALPDECMECHFRPRGVLLIISSGGKQHWFKIPNLCHAVDTAACRRAVKTDTIVLKLRKAEQGLQWSDLTDEKDQYKQRRAYRIEKGDLKDASTEQLIADMYQNATDEEREGLREAMRINREKRAEDARNAAAASNSKSF</sequence>
<evidence type="ECO:0000259" key="2">
    <source>
        <dbReference type="PROSITE" id="PS51203"/>
    </source>
</evidence>
<accession>A0ABN9R289</accession>
<dbReference type="InterPro" id="IPR007052">
    <property type="entry name" value="CS_dom"/>
</dbReference>
<dbReference type="PROSITE" id="PS51203">
    <property type="entry name" value="CS"/>
    <property type="match status" value="1"/>
</dbReference>
<dbReference type="Pfam" id="PF04969">
    <property type="entry name" value="CS"/>
    <property type="match status" value="1"/>
</dbReference>
<dbReference type="InterPro" id="IPR052289">
    <property type="entry name" value="Calcyclin-binding_UBL-bridge"/>
</dbReference>
<dbReference type="InterPro" id="IPR037893">
    <property type="entry name" value="CS_CacyBP"/>
</dbReference>
<feature type="compositionally biased region" description="Low complexity" evidence="1">
    <location>
        <begin position="389"/>
        <end position="405"/>
    </location>
</feature>
<evidence type="ECO:0000256" key="1">
    <source>
        <dbReference type="SAM" id="MobiDB-lite"/>
    </source>
</evidence>
<dbReference type="SUPFAM" id="SSF49764">
    <property type="entry name" value="HSP20-like chaperones"/>
    <property type="match status" value="1"/>
</dbReference>
<dbReference type="InterPro" id="IPR008978">
    <property type="entry name" value="HSP20-like_chaperone"/>
</dbReference>
<dbReference type="CDD" id="cd06468">
    <property type="entry name" value="p23_CacyBP"/>
    <property type="match status" value="1"/>
</dbReference>
<proteinExistence type="predicted"/>
<dbReference type="PANTHER" id="PTHR13164:SF6">
    <property type="entry name" value="CS DOMAIN-CONTAINING PROTEIN"/>
    <property type="match status" value="1"/>
</dbReference>
<evidence type="ECO:0000313" key="3">
    <source>
        <dbReference type="EMBL" id="CAK0810909.1"/>
    </source>
</evidence>
<keyword evidence="4" id="KW-1185">Reference proteome</keyword>
<feature type="compositionally biased region" description="Basic and acidic residues" evidence="1">
    <location>
        <begin position="142"/>
        <end position="158"/>
    </location>
</feature>
<dbReference type="PANTHER" id="PTHR13164">
    <property type="entry name" value="CALICYLIN BINDING PROTEIN"/>
    <property type="match status" value="1"/>
</dbReference>
<evidence type="ECO:0000313" key="4">
    <source>
        <dbReference type="Proteomes" id="UP001189429"/>
    </source>
</evidence>
<dbReference type="Proteomes" id="UP001189429">
    <property type="component" value="Unassembled WGS sequence"/>
</dbReference>
<reference evidence="3" key="1">
    <citation type="submission" date="2023-10" db="EMBL/GenBank/DDBJ databases">
        <authorList>
            <person name="Chen Y."/>
            <person name="Shah S."/>
            <person name="Dougan E. K."/>
            <person name="Thang M."/>
            <person name="Chan C."/>
        </authorList>
    </citation>
    <scope>NUCLEOTIDE SEQUENCE [LARGE SCALE GENOMIC DNA]</scope>
</reference>
<name>A0ABN9R289_9DINO</name>
<feature type="domain" description="CS" evidence="2">
    <location>
        <begin position="443"/>
        <end position="536"/>
    </location>
</feature>
<feature type="region of interest" description="Disordered" evidence="1">
    <location>
        <begin position="87"/>
        <end position="175"/>
    </location>
</feature>
<feature type="region of interest" description="Disordered" evidence="1">
    <location>
        <begin position="389"/>
        <end position="420"/>
    </location>
</feature>
<dbReference type="Gene3D" id="2.60.40.790">
    <property type="match status" value="1"/>
</dbReference>
<comment type="caution">
    <text evidence="3">The sequence shown here is derived from an EMBL/GenBank/DDBJ whole genome shotgun (WGS) entry which is preliminary data.</text>
</comment>
<gene>
    <name evidence="3" type="ORF">PCOR1329_LOCUS15690</name>
</gene>
<feature type="compositionally biased region" description="Basic and acidic residues" evidence="1">
    <location>
        <begin position="117"/>
        <end position="134"/>
    </location>
</feature>
<dbReference type="EMBL" id="CAUYUJ010004769">
    <property type="protein sequence ID" value="CAK0810909.1"/>
    <property type="molecule type" value="Genomic_DNA"/>
</dbReference>
<organism evidence="3 4">
    <name type="scientific">Prorocentrum cordatum</name>
    <dbReference type="NCBI Taxonomy" id="2364126"/>
    <lineage>
        <taxon>Eukaryota</taxon>
        <taxon>Sar</taxon>
        <taxon>Alveolata</taxon>
        <taxon>Dinophyceae</taxon>
        <taxon>Prorocentrales</taxon>
        <taxon>Prorocentraceae</taxon>
        <taxon>Prorocentrum</taxon>
    </lineage>
</organism>